<dbReference type="RefSeq" id="WP_154416577.1">
    <property type="nucleotide sequence ID" value="NZ_VUNS01000001.1"/>
</dbReference>
<reference evidence="1 2" key="1">
    <citation type="submission" date="2019-08" db="EMBL/GenBank/DDBJ databases">
        <title>In-depth cultivation of the pig gut microbiome towards novel bacterial diversity and tailored functional studies.</title>
        <authorList>
            <person name="Wylensek D."/>
            <person name="Hitch T.C.A."/>
            <person name="Clavel T."/>
        </authorList>
    </citation>
    <scope>NUCLEOTIDE SEQUENCE [LARGE SCALE GENOMIC DNA]</scope>
    <source>
        <strain evidence="1 2">BBE-744-WT-12</strain>
    </source>
</reference>
<dbReference type="Proteomes" id="UP000435649">
    <property type="component" value="Unassembled WGS sequence"/>
</dbReference>
<protein>
    <submittedName>
        <fullName evidence="1">Uncharacterized protein</fullName>
    </submittedName>
</protein>
<gene>
    <name evidence="1" type="ORF">FYJ85_00010</name>
</gene>
<dbReference type="AlphaFoldDB" id="A0A844FXH1"/>
<comment type="caution">
    <text evidence="1">The sequence shown here is derived from an EMBL/GenBank/DDBJ whole genome shotgun (WGS) entry which is preliminary data.</text>
</comment>
<keyword evidence="2" id="KW-1185">Reference proteome</keyword>
<sequence length="274" mass="31209">MKYKNILIKSVIIMIGFLAVSTLHARDYVALDKKDAILMGQIKSLSWQTESLSESQEEQLFNCLKHPHIYVAEAALAAAVAKQARTLPAMLEYASAHLTGDAKKLAEYITILSARGNIFAQLTSELEQVAATGKIRGGLPQYTRNILVNHLTLEARRNHKQVAIPPKIYFTPEQKAILEFSWKQEAEAFVYLSNLAANEKNVSRIYAYAWALSAYDRVFFDEAVASLKRHDLPQQDREFLGIYLQLNQWRLTEEQRIDSVKLLKEVGYYAKEEE</sequence>
<evidence type="ECO:0000313" key="1">
    <source>
        <dbReference type="EMBL" id="MST95434.1"/>
    </source>
</evidence>
<name>A0A844FXH1_9BACT</name>
<evidence type="ECO:0000313" key="2">
    <source>
        <dbReference type="Proteomes" id="UP000435649"/>
    </source>
</evidence>
<accession>A0A844FXH1</accession>
<proteinExistence type="predicted"/>
<organism evidence="1 2">
    <name type="scientific">Victivallis lenta</name>
    <dbReference type="NCBI Taxonomy" id="2606640"/>
    <lineage>
        <taxon>Bacteria</taxon>
        <taxon>Pseudomonadati</taxon>
        <taxon>Lentisphaerota</taxon>
        <taxon>Lentisphaeria</taxon>
        <taxon>Victivallales</taxon>
        <taxon>Victivallaceae</taxon>
        <taxon>Victivallis</taxon>
    </lineage>
</organism>
<dbReference type="EMBL" id="VUNS01000001">
    <property type="protein sequence ID" value="MST95434.1"/>
    <property type="molecule type" value="Genomic_DNA"/>
</dbReference>